<name>A0A1F4XI72_9BACT</name>
<dbReference type="EMBL" id="MEWS01000043">
    <property type="protein sequence ID" value="OGC81308.1"/>
    <property type="molecule type" value="Genomic_DNA"/>
</dbReference>
<comment type="caution">
    <text evidence="1">The sequence shown here is derived from an EMBL/GenBank/DDBJ whole genome shotgun (WGS) entry which is preliminary data.</text>
</comment>
<evidence type="ECO:0000313" key="1">
    <source>
        <dbReference type="EMBL" id="OGC81308.1"/>
    </source>
</evidence>
<dbReference type="AlphaFoldDB" id="A0A1F4XI72"/>
<reference evidence="1 2" key="1">
    <citation type="journal article" date="2016" name="Nat. Commun.">
        <title>Thousands of microbial genomes shed light on interconnected biogeochemical processes in an aquifer system.</title>
        <authorList>
            <person name="Anantharaman K."/>
            <person name="Brown C.T."/>
            <person name="Hug L.A."/>
            <person name="Sharon I."/>
            <person name="Castelle C.J."/>
            <person name="Probst A.J."/>
            <person name="Thomas B.C."/>
            <person name="Singh A."/>
            <person name="Wilkins M.J."/>
            <person name="Karaoz U."/>
            <person name="Brodie E.L."/>
            <person name="Williams K.H."/>
            <person name="Hubbard S.S."/>
            <person name="Banfield J.F."/>
        </authorList>
    </citation>
    <scope>NUCLEOTIDE SEQUENCE [LARGE SCALE GENOMIC DNA]</scope>
</reference>
<organism evidence="1 2">
    <name type="scientific">Candidatus Abawacabacteria bacterium RIFCSPHIGHO2_01_FULL_46_8</name>
    <dbReference type="NCBI Taxonomy" id="1817815"/>
    <lineage>
        <taxon>Bacteria</taxon>
        <taxon>Candidatus Abawacaibacteriota</taxon>
    </lineage>
</organism>
<gene>
    <name evidence="1" type="ORF">A2788_01590</name>
</gene>
<proteinExistence type="predicted"/>
<evidence type="ECO:0000313" key="2">
    <source>
        <dbReference type="Proteomes" id="UP000177521"/>
    </source>
</evidence>
<protein>
    <submittedName>
        <fullName evidence="1">Uncharacterized protein</fullName>
    </submittedName>
</protein>
<sequence>MEDNSCKVQERILSITEGSEALDTINRLINCCWAIHGLLQIWARHPEKRRRVVNGLLALRYKDDPAFMAGSKEAAEKYVNCLADAEQLLSRYNTSEKQLEKWRQQAIHGQAPVFRGINRTDMAFAVLPYLESRLEWKLDHRPIAAAEKGSGKIELQSLFYSLLRGTWPQHFLFGWLADNRFKIITVSKGISVAEAEILEADQQQQTEEEQSTKGDYLCEACGSPDRLAKGEACRACGNQDTVLFPAASQQT</sequence>
<accession>A0A1F4XI72</accession>
<dbReference type="Proteomes" id="UP000177521">
    <property type="component" value="Unassembled WGS sequence"/>
</dbReference>